<dbReference type="AlphaFoldDB" id="A0A841J7L6"/>
<dbReference type="PROSITE" id="PS51736">
    <property type="entry name" value="RECOMBINASES_3"/>
    <property type="match status" value="1"/>
</dbReference>
<evidence type="ECO:0000256" key="5">
    <source>
        <dbReference type="PROSITE-ProRule" id="PRU10137"/>
    </source>
</evidence>
<dbReference type="InterPro" id="IPR006119">
    <property type="entry name" value="Resolv_N"/>
</dbReference>
<dbReference type="SMART" id="SM00857">
    <property type="entry name" value="Resolvase"/>
    <property type="match status" value="1"/>
</dbReference>
<dbReference type="PANTHER" id="PTHR30461">
    <property type="entry name" value="DNA-INVERTASE FROM LAMBDOID PROPHAGE"/>
    <property type="match status" value="1"/>
</dbReference>
<dbReference type="CDD" id="cd03768">
    <property type="entry name" value="SR_ResInv"/>
    <property type="match status" value="1"/>
</dbReference>
<dbReference type="Proteomes" id="UP000548326">
    <property type="component" value="Unassembled WGS sequence"/>
</dbReference>
<evidence type="ECO:0000256" key="2">
    <source>
        <dbReference type="ARBA" id="ARBA00023125"/>
    </source>
</evidence>
<dbReference type="SUPFAM" id="SSF53041">
    <property type="entry name" value="Resolvase-like"/>
    <property type="match status" value="1"/>
</dbReference>
<evidence type="ECO:0000256" key="1">
    <source>
        <dbReference type="ARBA" id="ARBA00022908"/>
    </source>
</evidence>
<dbReference type="RefSeq" id="WP_260170780.1">
    <property type="nucleotide sequence ID" value="NZ_JACHCA010000001.1"/>
</dbReference>
<dbReference type="GO" id="GO:0003677">
    <property type="term" value="F:DNA binding"/>
    <property type="evidence" value="ECO:0007669"/>
    <property type="project" value="UniProtKB-KW"/>
</dbReference>
<feature type="domain" description="Resolvase/invertase-type recombinase catalytic" evidence="6">
    <location>
        <begin position="33"/>
        <end position="174"/>
    </location>
</feature>
<sequence length="238" mass="26909">MAGDLLDTWRSSGLTDAVDHHRTFSSNYRKMARTIAYLRVSTTDQNLEKNKADILHLANDKNLGKVEFMEEKISGKVSWKQRKIGPLLEELKKGDTILLSEFSRLGRSMLECMEIISIAVEKGIKIYTVKDGWQLDNTIQSKVMAMVFSMAVEIERDLISKRTKEALQSIKLSGGQLGRPKGPGKSKLDAFRMEIEALLNNGSSQKFIANRYRVTEPTLCNWMKKNKITKAALSHNNS</sequence>
<evidence type="ECO:0000256" key="3">
    <source>
        <dbReference type="ARBA" id="ARBA00023172"/>
    </source>
</evidence>
<protein>
    <submittedName>
        <fullName evidence="7">DNA invertase Pin-like site-specific DNA recombinase</fullName>
    </submittedName>
</protein>
<dbReference type="PANTHER" id="PTHR30461:SF19">
    <property type="entry name" value="SITE-SPECIFIC RECOMBINASE RESOLVASE FAMILY"/>
    <property type="match status" value="1"/>
</dbReference>
<dbReference type="EMBL" id="JACHCA010000001">
    <property type="protein sequence ID" value="MBB6126352.1"/>
    <property type="molecule type" value="Genomic_DNA"/>
</dbReference>
<feature type="active site" description="O-(5'-phospho-DNA)-serine intermediate" evidence="4 5">
    <location>
        <position position="41"/>
    </location>
</feature>
<evidence type="ECO:0000259" key="6">
    <source>
        <dbReference type="PROSITE" id="PS51736"/>
    </source>
</evidence>
<dbReference type="InterPro" id="IPR036162">
    <property type="entry name" value="Resolvase-like_N_sf"/>
</dbReference>
<reference evidence="7 8" key="1">
    <citation type="submission" date="2020-08" db="EMBL/GenBank/DDBJ databases">
        <title>Genomic Encyclopedia of Type Strains, Phase IV (KMG-V): Genome sequencing to study the core and pangenomes of soil and plant-associated prokaryotes.</title>
        <authorList>
            <person name="Whitman W."/>
        </authorList>
    </citation>
    <scope>NUCLEOTIDE SEQUENCE [LARGE SCALE GENOMIC DNA]</scope>
    <source>
        <strain evidence="7 8">MP601</strain>
    </source>
</reference>
<accession>A0A841J7L6</accession>
<dbReference type="Gene3D" id="3.40.50.1390">
    <property type="entry name" value="Resolvase, N-terminal catalytic domain"/>
    <property type="match status" value="1"/>
</dbReference>
<proteinExistence type="predicted"/>
<dbReference type="Pfam" id="PF00239">
    <property type="entry name" value="Resolvase"/>
    <property type="match status" value="1"/>
</dbReference>
<evidence type="ECO:0000256" key="4">
    <source>
        <dbReference type="PIRSR" id="PIRSR606118-50"/>
    </source>
</evidence>
<dbReference type="GO" id="GO:0015074">
    <property type="term" value="P:DNA integration"/>
    <property type="evidence" value="ECO:0007669"/>
    <property type="project" value="UniProtKB-KW"/>
</dbReference>
<dbReference type="GO" id="GO:0000150">
    <property type="term" value="F:DNA strand exchange activity"/>
    <property type="evidence" value="ECO:0007669"/>
    <property type="project" value="InterPro"/>
</dbReference>
<organism evidence="7 8">
    <name type="scientific">Mucilaginibacter lappiensis</name>
    <dbReference type="NCBI Taxonomy" id="354630"/>
    <lineage>
        <taxon>Bacteria</taxon>
        <taxon>Pseudomonadati</taxon>
        <taxon>Bacteroidota</taxon>
        <taxon>Sphingobacteriia</taxon>
        <taxon>Sphingobacteriales</taxon>
        <taxon>Sphingobacteriaceae</taxon>
        <taxon>Mucilaginibacter</taxon>
    </lineage>
</organism>
<evidence type="ECO:0000313" key="7">
    <source>
        <dbReference type="EMBL" id="MBB6126352.1"/>
    </source>
</evidence>
<comment type="caution">
    <text evidence="7">The sequence shown here is derived from an EMBL/GenBank/DDBJ whole genome shotgun (WGS) entry which is preliminary data.</text>
</comment>
<evidence type="ECO:0000313" key="8">
    <source>
        <dbReference type="Proteomes" id="UP000548326"/>
    </source>
</evidence>
<dbReference type="InterPro" id="IPR006118">
    <property type="entry name" value="Recombinase_CS"/>
</dbReference>
<dbReference type="PROSITE" id="PS00397">
    <property type="entry name" value="RECOMBINASES_1"/>
    <property type="match status" value="1"/>
</dbReference>
<name>A0A841J7L6_9SPHI</name>
<keyword evidence="2" id="KW-0238">DNA-binding</keyword>
<dbReference type="InterPro" id="IPR050639">
    <property type="entry name" value="SSR_resolvase"/>
</dbReference>
<keyword evidence="1" id="KW-0229">DNA integration</keyword>
<gene>
    <name evidence="7" type="ORF">HDF22_000453</name>
</gene>
<keyword evidence="3" id="KW-0233">DNA recombination</keyword>